<dbReference type="RefSeq" id="XP_044313092.1">
    <property type="nucleotide sequence ID" value="XM_044457157.1"/>
</dbReference>
<reference evidence="1" key="2">
    <citation type="submission" date="2025-05" db="UniProtKB">
        <authorList>
            <consortium name="EnsemblMetazoa"/>
        </authorList>
    </citation>
    <scope>IDENTIFICATION</scope>
</reference>
<keyword evidence="2" id="KW-1185">Reference proteome</keyword>
<accession>A0ABM5J2P5</accession>
<proteinExistence type="predicted"/>
<dbReference type="GeneID" id="123037260"/>
<protein>
    <submittedName>
        <fullName evidence="1">Uncharacterized protein</fullName>
    </submittedName>
</protein>
<dbReference type="EnsemblMetazoa" id="XM_044457157.1">
    <property type="protein sequence ID" value="XP_044313092.1"/>
    <property type="gene ID" value="LOC123037260"/>
</dbReference>
<organism evidence="1 2">
    <name type="scientific">Drosophila rhopaloa</name>
    <name type="common">Fruit fly</name>
    <dbReference type="NCBI Taxonomy" id="1041015"/>
    <lineage>
        <taxon>Eukaryota</taxon>
        <taxon>Metazoa</taxon>
        <taxon>Ecdysozoa</taxon>
        <taxon>Arthropoda</taxon>
        <taxon>Hexapoda</taxon>
        <taxon>Insecta</taxon>
        <taxon>Pterygota</taxon>
        <taxon>Neoptera</taxon>
        <taxon>Endopterygota</taxon>
        <taxon>Diptera</taxon>
        <taxon>Brachycera</taxon>
        <taxon>Muscomorpha</taxon>
        <taxon>Ephydroidea</taxon>
        <taxon>Drosophilidae</taxon>
        <taxon>Drosophila</taxon>
        <taxon>Sophophora</taxon>
    </lineage>
</organism>
<dbReference type="Proteomes" id="UP001652680">
    <property type="component" value="Unassembled WGS sequence"/>
</dbReference>
<reference evidence="2" key="1">
    <citation type="journal article" date="2021" name="Elife">
        <title>Highly contiguous assemblies of 101 drosophilid genomes.</title>
        <authorList>
            <person name="Kim B.Y."/>
            <person name="Wang J.R."/>
            <person name="Miller D.E."/>
            <person name="Barmina O."/>
            <person name="Delaney E."/>
            <person name="Thompson A."/>
            <person name="Comeault A.A."/>
            <person name="Peede D."/>
            <person name="D'Agostino E.R."/>
            <person name="Pelaez J."/>
            <person name="Aguilar J.M."/>
            <person name="Haji D."/>
            <person name="Matsunaga T."/>
            <person name="Armstrong E.E."/>
            <person name="Zych M."/>
            <person name="Ogawa Y."/>
            <person name="Stamenkovic-Radak M."/>
            <person name="Jelic M."/>
            <person name="Veselinovic M.S."/>
            <person name="Tanaskovic M."/>
            <person name="Eric P."/>
            <person name="Gao J.J."/>
            <person name="Katoh T.K."/>
            <person name="Toda M.J."/>
            <person name="Watabe H."/>
            <person name="Watada M."/>
            <person name="Davis J.S."/>
            <person name="Moyle L.C."/>
            <person name="Manoli G."/>
            <person name="Bertolini E."/>
            <person name="Kostal V."/>
            <person name="Hawley R.S."/>
            <person name="Takahashi A."/>
            <person name="Jones C.D."/>
            <person name="Price D.K."/>
            <person name="Whiteman N."/>
            <person name="Kopp A."/>
            <person name="Matute D.R."/>
            <person name="Petrov D.A."/>
        </authorList>
    </citation>
    <scope>NUCLEOTIDE SEQUENCE [LARGE SCALE GENOMIC DNA]</scope>
</reference>
<name>A0ABM5J2P5_DRORH</name>
<sequence>MLAKEDSLDLVRSKALEVMAKQRDKNERAYNLRSREVSYAEGQEVFRKKFKQSNFQAGYNAKLGPAYLKARIRKKIGNSYYDLEDLQGRSVGRYHAKDLKQ</sequence>
<evidence type="ECO:0000313" key="2">
    <source>
        <dbReference type="Proteomes" id="UP001652680"/>
    </source>
</evidence>
<evidence type="ECO:0000313" key="1">
    <source>
        <dbReference type="EnsemblMetazoa" id="XP_044313092.1"/>
    </source>
</evidence>